<sequence>MSTANEVRELGIDAYLARQQDKSLLRMMTCGSVDDGKSTLIGRLLHDSHQIYEDQLAALHKDNEKVGNAGEELDLALLVDGLQAEREQGITIDVAYRYFSTAKRKFIIADTPGHEQYTRNMVTGASTSDLAIILVDARYGVQIQTKRHSFICDSLGIKQFVVAINKMDIVDFDEAVFEKIKADYLKFAEQLNVSDIKFVPMSALKGDNVVTRSEHTPYYTDKPLLELLEDSPAAQANTDFEARFPVQYVVRPNLDFRGFQGTLTSGSLTVGQAVKVLPSGKQSSIKELVTFDGNLEQAQTGQAFTITLNDEVDVSRGDVIVPADSTAAVTNQVQAKLVWMHEEPLVLGKSYNFKLGSKNTAAIVKKIDHTIDVNTLEQGQADSLQLNEIAIVTLELTESIVADVYRNNHETGAFILIDRLSNLTIGAGMIEALLSEQATQNSEFSDFEVEFNALVRKHFPHWQALDITKLK</sequence>
<dbReference type="Pfam" id="PF00009">
    <property type="entry name" value="GTP_EFTU"/>
    <property type="match status" value="1"/>
</dbReference>
<dbReference type="Gene3D" id="3.40.50.300">
    <property type="entry name" value="P-loop containing nucleotide triphosphate hydrolases"/>
    <property type="match status" value="1"/>
</dbReference>
<dbReference type="InterPro" id="IPR027417">
    <property type="entry name" value="P-loop_NTPase"/>
</dbReference>
<dbReference type="PATRIC" id="fig|161398.10.peg.189"/>
<dbReference type="PROSITE" id="PS51722">
    <property type="entry name" value="G_TR_2"/>
    <property type="match status" value="1"/>
</dbReference>
<dbReference type="EMBL" id="CP013187">
    <property type="protein sequence ID" value="ALO40712.1"/>
    <property type="molecule type" value="Genomic_DNA"/>
</dbReference>
<dbReference type="UniPathway" id="UPA00140">
    <property type="reaction ID" value="UER00204"/>
</dbReference>
<dbReference type="GO" id="GO:0003924">
    <property type="term" value="F:GTPase activity"/>
    <property type="evidence" value="ECO:0007669"/>
    <property type="project" value="InterPro"/>
</dbReference>
<evidence type="ECO:0000313" key="9">
    <source>
        <dbReference type="Proteomes" id="UP000061457"/>
    </source>
</evidence>
<dbReference type="CDD" id="cd04166">
    <property type="entry name" value="CysN_ATPS"/>
    <property type="match status" value="1"/>
</dbReference>
<dbReference type="PROSITE" id="PS00301">
    <property type="entry name" value="G_TR_1"/>
    <property type="match status" value="1"/>
</dbReference>
<dbReference type="NCBIfam" id="NF003478">
    <property type="entry name" value="PRK05124.1"/>
    <property type="match status" value="1"/>
</dbReference>
<comment type="function">
    <text evidence="6">With CysD forms the ATP sulfurylase (ATPS) that catalyzes the adenylation of sulfate producing adenosine 5'-phosphosulfate (APS) and diphosphate, the first enzymatic step in sulfur assimilation pathway. APS synthesis involves the formation of a high-energy phosphoric-sulfuric acid anhydride bond driven by GTP hydrolysis by CysN coupled to ATP hydrolysis by CysD.</text>
</comment>
<dbReference type="SUPFAM" id="SSF52540">
    <property type="entry name" value="P-loop containing nucleoside triphosphate hydrolases"/>
    <property type="match status" value="1"/>
</dbReference>
<organism evidence="8 9">
    <name type="scientific">Pseudoalteromonas phenolica</name>
    <dbReference type="NCBI Taxonomy" id="161398"/>
    <lineage>
        <taxon>Bacteria</taxon>
        <taxon>Pseudomonadati</taxon>
        <taxon>Pseudomonadota</taxon>
        <taxon>Gammaproteobacteria</taxon>
        <taxon>Alteromonadales</taxon>
        <taxon>Pseudoalteromonadaceae</taxon>
        <taxon>Pseudoalteromonas</taxon>
    </lineage>
</organism>
<evidence type="ECO:0000256" key="5">
    <source>
        <dbReference type="ARBA" id="ARBA00023134"/>
    </source>
</evidence>
<dbReference type="InterPro" id="IPR044138">
    <property type="entry name" value="CysN_II"/>
</dbReference>
<comment type="pathway">
    <text evidence="6">Sulfur metabolism; hydrogen sulfide biosynthesis; sulfite from sulfate: step 1/3.</text>
</comment>
<keyword evidence="3 6" id="KW-0547">Nucleotide-binding</keyword>
<feature type="binding site" evidence="6">
    <location>
        <begin position="110"/>
        <end position="114"/>
    </location>
    <ligand>
        <name>GTP</name>
        <dbReference type="ChEBI" id="CHEBI:37565"/>
    </ligand>
</feature>
<dbReference type="InterPro" id="IPR005225">
    <property type="entry name" value="Small_GTP-bd"/>
</dbReference>
<accession>A0A0S2JXG6</accession>
<dbReference type="SUPFAM" id="SSF50447">
    <property type="entry name" value="Translation proteins"/>
    <property type="match status" value="1"/>
</dbReference>
<dbReference type="Pfam" id="PF22594">
    <property type="entry name" value="GTP-eEF1A_C"/>
    <property type="match status" value="1"/>
</dbReference>
<dbReference type="InterPro" id="IPR031157">
    <property type="entry name" value="G_TR_CS"/>
</dbReference>
<dbReference type="GO" id="GO:0004781">
    <property type="term" value="F:sulfate adenylyltransferase (ATP) activity"/>
    <property type="evidence" value="ECO:0007669"/>
    <property type="project" value="UniProtKB-UniRule"/>
</dbReference>
<evidence type="ECO:0000259" key="7">
    <source>
        <dbReference type="PROSITE" id="PS51722"/>
    </source>
</evidence>
<evidence type="ECO:0000256" key="1">
    <source>
        <dbReference type="ARBA" id="ARBA00022679"/>
    </source>
</evidence>
<dbReference type="FunFam" id="3.40.50.300:FF:000119">
    <property type="entry name" value="Sulfate adenylyltransferase subunit 1"/>
    <property type="match status" value="1"/>
</dbReference>
<reference evidence="8 9" key="1">
    <citation type="submission" date="2015-11" db="EMBL/GenBank/DDBJ databases">
        <authorList>
            <person name="Zhang Y."/>
            <person name="Guo Z."/>
        </authorList>
    </citation>
    <scope>NUCLEOTIDE SEQUENCE [LARGE SCALE GENOMIC DNA]</scope>
    <source>
        <strain evidence="8 9">KCTC 12086</strain>
    </source>
</reference>
<dbReference type="GO" id="GO:0000103">
    <property type="term" value="P:sulfate assimilation"/>
    <property type="evidence" value="ECO:0007669"/>
    <property type="project" value="UniProtKB-UniRule"/>
</dbReference>
<dbReference type="InterPro" id="IPR050100">
    <property type="entry name" value="TRAFAC_GTPase_members"/>
</dbReference>
<protein>
    <recommendedName>
        <fullName evidence="6">Sulfate adenylyltransferase subunit 1</fullName>
        <ecNumber evidence="6">2.7.7.4</ecNumber>
    </recommendedName>
    <alternativeName>
        <fullName evidence="6">ATP-sulfurylase large subunit</fullName>
    </alternativeName>
    <alternativeName>
        <fullName evidence="6">Sulfate adenylate transferase</fullName>
        <shortName evidence="6">SAT</shortName>
    </alternativeName>
</protein>
<keyword evidence="1 6" id="KW-0808">Transferase</keyword>
<dbReference type="PRINTS" id="PR00315">
    <property type="entry name" value="ELONGATNFCT"/>
</dbReference>
<dbReference type="GO" id="GO:0070814">
    <property type="term" value="P:hydrogen sulfide biosynthetic process"/>
    <property type="evidence" value="ECO:0007669"/>
    <property type="project" value="UniProtKB-UniRule"/>
</dbReference>
<dbReference type="EC" id="2.7.7.4" evidence="6"/>
<dbReference type="InterPro" id="IPR009001">
    <property type="entry name" value="Transl_elong_EF1A/Init_IF2_C"/>
</dbReference>
<dbReference type="InterPro" id="IPR044139">
    <property type="entry name" value="CysN_NoDQ_III"/>
</dbReference>
<comment type="similarity">
    <text evidence="6">Belongs to the TRAFAC class translation factor GTPase superfamily. Classic translation factor GTPase family. CysN/NodQ subfamily.</text>
</comment>
<dbReference type="Proteomes" id="UP000061457">
    <property type="component" value="Chromosome I"/>
</dbReference>
<dbReference type="NCBIfam" id="TIGR02034">
    <property type="entry name" value="CysN"/>
    <property type="match status" value="1"/>
</dbReference>
<dbReference type="GO" id="GO:0005525">
    <property type="term" value="F:GTP binding"/>
    <property type="evidence" value="ECO:0007669"/>
    <property type="project" value="UniProtKB-UniRule"/>
</dbReference>
<dbReference type="InterPro" id="IPR011779">
    <property type="entry name" value="SO4_adenylTrfase_lsu"/>
</dbReference>
<dbReference type="InterPro" id="IPR054696">
    <property type="entry name" value="GTP-eEF1A_C"/>
</dbReference>
<dbReference type="CDD" id="cd03695">
    <property type="entry name" value="CysN_NodQ_II"/>
    <property type="match status" value="1"/>
</dbReference>
<dbReference type="HAMAP" id="MF_00062">
    <property type="entry name" value="Sulf_adenylyltr_sub1"/>
    <property type="match status" value="1"/>
</dbReference>
<keyword evidence="9" id="KW-1185">Reference proteome</keyword>
<dbReference type="GO" id="GO:0005524">
    <property type="term" value="F:ATP binding"/>
    <property type="evidence" value="ECO:0007669"/>
    <property type="project" value="UniProtKB-KW"/>
</dbReference>
<dbReference type="InterPro" id="IPR041757">
    <property type="entry name" value="CysN_GTP-bd"/>
</dbReference>
<proteinExistence type="inferred from homology"/>
<evidence type="ECO:0000313" key="8">
    <source>
        <dbReference type="EMBL" id="ALO40712.1"/>
    </source>
</evidence>
<keyword evidence="2 6" id="KW-0548">Nucleotidyltransferase</keyword>
<feature type="binding site" evidence="6">
    <location>
        <begin position="31"/>
        <end position="38"/>
    </location>
    <ligand>
        <name>GTP</name>
        <dbReference type="ChEBI" id="CHEBI:37565"/>
    </ligand>
</feature>
<name>A0A0S2JXG6_9GAMM</name>
<gene>
    <name evidence="6" type="primary">cysN</name>
    <name evidence="8" type="ORF">PP2015_184</name>
</gene>
<dbReference type="InterPro" id="IPR000795">
    <property type="entry name" value="T_Tr_GTP-bd_dom"/>
</dbReference>
<dbReference type="AlphaFoldDB" id="A0A0S2JXG6"/>
<dbReference type="CDD" id="cd04095">
    <property type="entry name" value="CysN_NoDQ_III"/>
    <property type="match status" value="1"/>
</dbReference>
<comment type="subunit">
    <text evidence="6">Heterodimer composed of CysD, the smaller subunit, and CysN.</text>
</comment>
<dbReference type="SUPFAM" id="SSF50465">
    <property type="entry name" value="EF-Tu/eEF-1alpha/eIF2-gamma C-terminal domain"/>
    <property type="match status" value="1"/>
</dbReference>
<evidence type="ECO:0000256" key="3">
    <source>
        <dbReference type="ARBA" id="ARBA00022741"/>
    </source>
</evidence>
<dbReference type="KEGG" id="pphe:PP2015_184"/>
<dbReference type="NCBIfam" id="TIGR00231">
    <property type="entry name" value="small_GTP"/>
    <property type="match status" value="1"/>
</dbReference>
<dbReference type="OrthoDB" id="9804504at2"/>
<dbReference type="Gene3D" id="2.40.30.10">
    <property type="entry name" value="Translation factors"/>
    <property type="match status" value="2"/>
</dbReference>
<dbReference type="RefSeq" id="WP_058028503.1">
    <property type="nucleotide sequence ID" value="NZ_CP013187.1"/>
</dbReference>
<keyword evidence="5 6" id="KW-0342">GTP-binding</keyword>
<dbReference type="PANTHER" id="PTHR23115">
    <property type="entry name" value="TRANSLATION FACTOR"/>
    <property type="match status" value="1"/>
</dbReference>
<evidence type="ECO:0000256" key="2">
    <source>
        <dbReference type="ARBA" id="ARBA00022695"/>
    </source>
</evidence>
<dbReference type="STRING" id="161398.PP2015_184"/>
<dbReference type="InterPro" id="IPR009000">
    <property type="entry name" value="Transl_B-barrel_sf"/>
</dbReference>
<feature type="binding site" evidence="6">
    <location>
        <begin position="165"/>
        <end position="168"/>
    </location>
    <ligand>
        <name>GTP</name>
        <dbReference type="ChEBI" id="CHEBI:37565"/>
    </ligand>
</feature>
<comment type="catalytic activity">
    <reaction evidence="6">
        <text>sulfate + ATP + H(+) = adenosine 5'-phosphosulfate + diphosphate</text>
        <dbReference type="Rhea" id="RHEA:18133"/>
        <dbReference type="ChEBI" id="CHEBI:15378"/>
        <dbReference type="ChEBI" id="CHEBI:16189"/>
        <dbReference type="ChEBI" id="CHEBI:30616"/>
        <dbReference type="ChEBI" id="CHEBI:33019"/>
        <dbReference type="ChEBI" id="CHEBI:58243"/>
        <dbReference type="EC" id="2.7.7.4"/>
    </reaction>
</comment>
<evidence type="ECO:0000256" key="4">
    <source>
        <dbReference type="ARBA" id="ARBA00022840"/>
    </source>
</evidence>
<evidence type="ECO:0000256" key="6">
    <source>
        <dbReference type="HAMAP-Rule" id="MF_00062"/>
    </source>
</evidence>
<keyword evidence="4 6" id="KW-0067">ATP-binding</keyword>
<feature type="domain" description="Tr-type G" evidence="7">
    <location>
        <begin position="22"/>
        <end position="238"/>
    </location>
</feature>